<evidence type="ECO:0000256" key="1">
    <source>
        <dbReference type="ARBA" id="ARBA00008853"/>
    </source>
</evidence>
<dbReference type="EMBL" id="CP127173">
    <property type="protein sequence ID" value="WIV59547.1"/>
    <property type="molecule type" value="Genomic_DNA"/>
</dbReference>
<reference evidence="6 7" key="1">
    <citation type="submission" date="2023-06" db="EMBL/GenBank/DDBJ databases">
        <authorList>
            <person name="Oyuntsetseg B."/>
            <person name="Kim S.B."/>
        </authorList>
    </citation>
    <scope>NUCLEOTIDE SEQUENCE [LARGE SCALE GENOMIC DNA]</scope>
    <source>
        <strain evidence="6 7">2-2</strain>
    </source>
</reference>
<dbReference type="PANTHER" id="PTHR47572:SF4">
    <property type="entry name" value="LACTONASE DRP35"/>
    <property type="match status" value="1"/>
</dbReference>
<name>A0ABY8XVQ6_9PSEU</name>
<keyword evidence="2" id="KW-0378">Hydrolase</keyword>
<feature type="chain" id="PRO_5045505500" evidence="4">
    <location>
        <begin position="24"/>
        <end position="379"/>
    </location>
</feature>
<comment type="similarity">
    <text evidence="1">Belongs to the SMP-30/CGR1 family.</text>
</comment>
<evidence type="ECO:0000256" key="4">
    <source>
        <dbReference type="SAM" id="SignalP"/>
    </source>
</evidence>
<evidence type="ECO:0000256" key="2">
    <source>
        <dbReference type="ARBA" id="ARBA00022801"/>
    </source>
</evidence>
<dbReference type="RefSeq" id="WP_285457091.1">
    <property type="nucleotide sequence ID" value="NZ_CP127173.1"/>
</dbReference>
<dbReference type="InterPro" id="IPR011042">
    <property type="entry name" value="6-blade_b-propeller_TolB-like"/>
</dbReference>
<dbReference type="SUPFAM" id="SSF63829">
    <property type="entry name" value="Calcium-dependent phosphotriesterase"/>
    <property type="match status" value="1"/>
</dbReference>
<dbReference type="Pfam" id="PF08450">
    <property type="entry name" value="SGL"/>
    <property type="match status" value="1"/>
</dbReference>
<protein>
    <submittedName>
        <fullName evidence="6">SMP-30/gluconolactonase/LRE family protein</fullName>
    </submittedName>
</protein>
<organism evidence="6 7">
    <name type="scientific">Amycolatopsis nalaikhensis</name>
    <dbReference type="NCBI Taxonomy" id="715472"/>
    <lineage>
        <taxon>Bacteria</taxon>
        <taxon>Bacillati</taxon>
        <taxon>Actinomycetota</taxon>
        <taxon>Actinomycetes</taxon>
        <taxon>Pseudonocardiales</taxon>
        <taxon>Pseudonocardiaceae</taxon>
        <taxon>Amycolatopsis</taxon>
    </lineage>
</organism>
<proteinExistence type="inferred from homology"/>
<feature type="region of interest" description="Disordered" evidence="3">
    <location>
        <begin position="345"/>
        <end position="379"/>
    </location>
</feature>
<evidence type="ECO:0000313" key="7">
    <source>
        <dbReference type="Proteomes" id="UP001227101"/>
    </source>
</evidence>
<evidence type="ECO:0000259" key="5">
    <source>
        <dbReference type="Pfam" id="PF08450"/>
    </source>
</evidence>
<dbReference type="Proteomes" id="UP001227101">
    <property type="component" value="Chromosome"/>
</dbReference>
<dbReference type="Gene3D" id="2.120.10.30">
    <property type="entry name" value="TolB, C-terminal domain"/>
    <property type="match status" value="2"/>
</dbReference>
<dbReference type="InterPro" id="IPR051262">
    <property type="entry name" value="SMP-30/CGR1_Lactonase"/>
</dbReference>
<sequence length="379" mass="38795">MRRAVVLTATAALSAGLLSGASAGEVSPSQHPAVFETVFAAPLGLEGLTTDGRGNLYSPARGADPCPVYRVAASGGPAAVVGTIPGPCNPAGLAFDRDGRLYVANGETVVSFVPDAANPPSATVFTRGVPGANGLAFDRDGALWISDGGTGQGRVWRAGADGVAAEAFRVQPMVSDVNAVNGVGGIGRDVRGLPPGTVTITPNGRTAADTAGSQHIVANGLAFTADGTLLIADTARGALWRVPMDRSGRPRASTGCDVAFPANTLCLDAVDVQHPYLEGADGIVLDRAGNVWTAVNERNAIVLARRDGRVIEYFRNLADATTKLRNGGPLEFPTSPVLLPDGRLCVTQSDGNRRDNSPNTAGEATPTGPVRAKISCVKP</sequence>
<evidence type="ECO:0000256" key="3">
    <source>
        <dbReference type="SAM" id="MobiDB-lite"/>
    </source>
</evidence>
<keyword evidence="4" id="KW-0732">Signal</keyword>
<dbReference type="PANTHER" id="PTHR47572">
    <property type="entry name" value="LIPOPROTEIN-RELATED"/>
    <property type="match status" value="1"/>
</dbReference>
<accession>A0ABY8XVQ6</accession>
<keyword evidence="7" id="KW-1185">Reference proteome</keyword>
<gene>
    <name evidence="6" type="ORF">QP939_13490</name>
</gene>
<dbReference type="InterPro" id="IPR013658">
    <property type="entry name" value="SGL"/>
</dbReference>
<feature type="domain" description="SMP-30/Gluconolactonase/LRE-like region" evidence="5">
    <location>
        <begin position="86"/>
        <end position="322"/>
    </location>
</feature>
<evidence type="ECO:0000313" key="6">
    <source>
        <dbReference type="EMBL" id="WIV59547.1"/>
    </source>
</evidence>
<feature type="signal peptide" evidence="4">
    <location>
        <begin position="1"/>
        <end position="23"/>
    </location>
</feature>